<feature type="domain" description="Aminotransferase class I/classII large" evidence="6">
    <location>
        <begin position="112"/>
        <end position="462"/>
    </location>
</feature>
<dbReference type="Pfam" id="PF00155">
    <property type="entry name" value="Aminotran_1_2"/>
    <property type="match status" value="1"/>
</dbReference>
<feature type="region of interest" description="Disordered" evidence="5">
    <location>
        <begin position="32"/>
        <end position="54"/>
    </location>
</feature>
<protein>
    <recommendedName>
        <fullName evidence="6">Aminotransferase class I/classII large domain-containing protein</fullName>
    </recommendedName>
</protein>
<dbReference type="InterPro" id="IPR050087">
    <property type="entry name" value="AON_synthase_class-II"/>
</dbReference>
<dbReference type="GO" id="GO:0030170">
    <property type="term" value="F:pyridoxal phosphate binding"/>
    <property type="evidence" value="ECO:0007669"/>
    <property type="project" value="InterPro"/>
</dbReference>
<dbReference type="PANTHER" id="PTHR13693:SF77">
    <property type="entry name" value="8-AMINO-7-OXONONANOATE SYNTHASE"/>
    <property type="match status" value="1"/>
</dbReference>
<dbReference type="SUPFAM" id="SSF53383">
    <property type="entry name" value="PLP-dependent transferases"/>
    <property type="match status" value="1"/>
</dbReference>
<sequence>METMNLLDSLVEEALAKLESLKLMLHLRPIHLPNDQQPKPVENEPQSNSISDQEEAGKEVFQVFDEMQKWERSSVEVHIAEETFQSWVCEISTTREEVTANEEESHPQQFKKLILFSGNDYLGLSSHPTIKRAAAKAAQEHGMGPRGSALVCGYTNYHRLLESCLADLKKKEDCLLCPTRFAANMALMVSIGSIASLLAVGSKPSEEDRIAIFSDALNHASIIDGICLAERQQSVEVFIYRHCDMSHLNALLLKCKMKKKVVVTDGLFSMDGDFAPMVEIVKLRKKHQFLLVVDDAYGTFVCGKNGGGVAEEFNCEKEVDICIGTLSKATGCYGGFIACSKSWKLIIQSRGRSFIFSTAMPVPDVVAAHAAVTVAKKETWRRREIWKRVQEFRALTGIPISSPIISLIVGSEEKALLASQHLLTSGFYVTPIGPPAVPPNSCRLRVTLSAVHTMEDLKKLTTTLSQCINFKDVDIQISNKYAKL</sequence>
<evidence type="ECO:0000256" key="5">
    <source>
        <dbReference type="SAM" id="MobiDB-lite"/>
    </source>
</evidence>
<dbReference type="Gene3D" id="3.40.640.10">
    <property type="entry name" value="Type I PLP-dependent aspartate aminotransferase-like (Major domain)"/>
    <property type="match status" value="1"/>
</dbReference>
<organism evidence="7 8">
    <name type="scientific">Lithocarpus litseifolius</name>
    <dbReference type="NCBI Taxonomy" id="425828"/>
    <lineage>
        <taxon>Eukaryota</taxon>
        <taxon>Viridiplantae</taxon>
        <taxon>Streptophyta</taxon>
        <taxon>Embryophyta</taxon>
        <taxon>Tracheophyta</taxon>
        <taxon>Spermatophyta</taxon>
        <taxon>Magnoliopsida</taxon>
        <taxon>eudicotyledons</taxon>
        <taxon>Gunneridae</taxon>
        <taxon>Pentapetalae</taxon>
        <taxon>rosids</taxon>
        <taxon>fabids</taxon>
        <taxon>Fagales</taxon>
        <taxon>Fagaceae</taxon>
        <taxon>Lithocarpus</taxon>
    </lineage>
</organism>
<dbReference type="Proteomes" id="UP001459277">
    <property type="component" value="Unassembled WGS sequence"/>
</dbReference>
<proteinExistence type="inferred from homology"/>
<gene>
    <name evidence="7" type="ORF">SO802_023886</name>
</gene>
<dbReference type="InterPro" id="IPR015424">
    <property type="entry name" value="PyrdxlP-dep_Trfase"/>
</dbReference>
<comment type="caution">
    <text evidence="7">The sequence shown here is derived from an EMBL/GenBank/DDBJ whole genome shotgun (WGS) entry which is preliminary data.</text>
</comment>
<evidence type="ECO:0000259" key="6">
    <source>
        <dbReference type="Pfam" id="PF00155"/>
    </source>
</evidence>
<evidence type="ECO:0000256" key="3">
    <source>
        <dbReference type="ARBA" id="ARBA00022679"/>
    </source>
</evidence>
<evidence type="ECO:0000313" key="7">
    <source>
        <dbReference type="EMBL" id="KAK9994183.1"/>
    </source>
</evidence>
<reference evidence="7 8" key="1">
    <citation type="submission" date="2024-01" db="EMBL/GenBank/DDBJ databases">
        <title>A telomere-to-telomere, gap-free genome of sweet tea (Lithocarpus litseifolius).</title>
        <authorList>
            <person name="Zhou J."/>
        </authorList>
    </citation>
    <scope>NUCLEOTIDE SEQUENCE [LARGE SCALE GENOMIC DNA]</scope>
    <source>
        <strain evidence="7">Zhou-2022a</strain>
        <tissue evidence="7">Leaf</tissue>
    </source>
</reference>
<keyword evidence="8" id="KW-1185">Reference proteome</keyword>
<evidence type="ECO:0000256" key="1">
    <source>
        <dbReference type="ARBA" id="ARBA00001933"/>
    </source>
</evidence>
<evidence type="ECO:0000256" key="2">
    <source>
        <dbReference type="ARBA" id="ARBA00010008"/>
    </source>
</evidence>
<accession>A0AAW2C8Y5</accession>
<dbReference type="PANTHER" id="PTHR13693">
    <property type="entry name" value="CLASS II AMINOTRANSFERASE/8-AMINO-7-OXONONANOATE SYNTHASE"/>
    <property type="match status" value="1"/>
</dbReference>
<name>A0AAW2C8Y5_9ROSI</name>
<keyword evidence="4" id="KW-0663">Pyridoxal phosphate</keyword>
<dbReference type="EMBL" id="JAZDWU010000008">
    <property type="protein sequence ID" value="KAK9994183.1"/>
    <property type="molecule type" value="Genomic_DNA"/>
</dbReference>
<keyword evidence="3" id="KW-0808">Transferase</keyword>
<dbReference type="InterPro" id="IPR004839">
    <property type="entry name" value="Aminotransferase_I/II_large"/>
</dbReference>
<comment type="cofactor">
    <cofactor evidence="1">
        <name>pyridoxal 5'-phosphate</name>
        <dbReference type="ChEBI" id="CHEBI:597326"/>
    </cofactor>
</comment>
<comment type="similarity">
    <text evidence="2">Belongs to the class-II pyridoxal-phosphate-dependent aminotransferase family. BioF subfamily.</text>
</comment>
<dbReference type="GO" id="GO:0016740">
    <property type="term" value="F:transferase activity"/>
    <property type="evidence" value="ECO:0007669"/>
    <property type="project" value="UniProtKB-KW"/>
</dbReference>
<dbReference type="Gene3D" id="3.90.1150.10">
    <property type="entry name" value="Aspartate Aminotransferase, domain 1"/>
    <property type="match status" value="1"/>
</dbReference>
<evidence type="ECO:0000313" key="8">
    <source>
        <dbReference type="Proteomes" id="UP001459277"/>
    </source>
</evidence>
<evidence type="ECO:0000256" key="4">
    <source>
        <dbReference type="ARBA" id="ARBA00022898"/>
    </source>
</evidence>
<dbReference type="InterPro" id="IPR015421">
    <property type="entry name" value="PyrdxlP-dep_Trfase_major"/>
</dbReference>
<dbReference type="GO" id="GO:0009102">
    <property type="term" value="P:biotin biosynthetic process"/>
    <property type="evidence" value="ECO:0007669"/>
    <property type="project" value="TreeGrafter"/>
</dbReference>
<dbReference type="InterPro" id="IPR015422">
    <property type="entry name" value="PyrdxlP-dep_Trfase_small"/>
</dbReference>
<dbReference type="AlphaFoldDB" id="A0AAW2C8Y5"/>